<gene>
    <name evidence="2" type="ORF">FHS72_000328</name>
</gene>
<dbReference type="PROSITE" id="PS51257">
    <property type="entry name" value="PROKAR_LIPOPROTEIN"/>
    <property type="match status" value="1"/>
</dbReference>
<reference evidence="2 3" key="1">
    <citation type="submission" date="2020-08" db="EMBL/GenBank/DDBJ databases">
        <title>Genomic Encyclopedia of Type Strains, Phase IV (KMG-IV): sequencing the most valuable type-strain genomes for metagenomic binning, comparative biology and taxonomic classification.</title>
        <authorList>
            <person name="Goeker M."/>
        </authorList>
    </citation>
    <scope>NUCLEOTIDE SEQUENCE [LARGE SCALE GENOMIC DNA]</scope>
    <source>
        <strain evidence="2 3">DSM 101064</strain>
    </source>
</reference>
<organism evidence="2 3">
    <name type="scientific">Yoonia ponticola</name>
    <dbReference type="NCBI Taxonomy" id="1524255"/>
    <lineage>
        <taxon>Bacteria</taxon>
        <taxon>Pseudomonadati</taxon>
        <taxon>Pseudomonadota</taxon>
        <taxon>Alphaproteobacteria</taxon>
        <taxon>Rhodobacterales</taxon>
        <taxon>Paracoccaceae</taxon>
        <taxon>Yoonia</taxon>
    </lineage>
</organism>
<feature type="signal peptide" evidence="1">
    <location>
        <begin position="1"/>
        <end position="20"/>
    </location>
</feature>
<accession>A0A7W9BHR0</accession>
<evidence type="ECO:0000313" key="3">
    <source>
        <dbReference type="Proteomes" id="UP000535415"/>
    </source>
</evidence>
<name>A0A7W9BHR0_9RHOB</name>
<dbReference type="Proteomes" id="UP000535415">
    <property type="component" value="Unassembled WGS sequence"/>
</dbReference>
<proteinExistence type="predicted"/>
<evidence type="ECO:0008006" key="4">
    <source>
        <dbReference type="Google" id="ProtNLM"/>
    </source>
</evidence>
<dbReference type="RefSeq" id="WP_183524545.1">
    <property type="nucleotide sequence ID" value="NZ_JACIJM010000001.1"/>
</dbReference>
<keyword evidence="1" id="KW-0732">Signal</keyword>
<protein>
    <recommendedName>
        <fullName evidence="4">Transferrin-binding protein B C-lobe/N-lobe beta barrel domain-containing protein</fullName>
    </recommendedName>
</protein>
<evidence type="ECO:0000256" key="1">
    <source>
        <dbReference type="SAM" id="SignalP"/>
    </source>
</evidence>
<feature type="chain" id="PRO_5031464773" description="Transferrin-binding protein B C-lobe/N-lobe beta barrel domain-containing protein" evidence="1">
    <location>
        <begin position="21"/>
        <end position="218"/>
    </location>
</feature>
<dbReference type="AlphaFoldDB" id="A0A7W9BHR0"/>
<keyword evidence="3" id="KW-1185">Reference proteome</keyword>
<comment type="caution">
    <text evidence="2">The sequence shown here is derived from an EMBL/GenBank/DDBJ whole genome shotgun (WGS) entry which is preliminary data.</text>
</comment>
<sequence>MSRPPSARPALLILALVSTAACGGQTTSRKPVDYNPPAPSPAYNVADFNAAVADDKRAFGLPETSVSRIPYGNASYDGHVRSSAIIENQAGYDVIGDLALDVDINSRSTFAGRNPITGSITDMTVIDRQARNRLIPLEGRLDIRGDSTSGLIEATAIGDLTRSNTNDTARWAIDLDGSFRDDFTTADTVTGAASGGTTGGSRDDYNVELTGNGRFYAN</sequence>
<evidence type="ECO:0000313" key="2">
    <source>
        <dbReference type="EMBL" id="MBB5720724.1"/>
    </source>
</evidence>
<dbReference type="EMBL" id="JACIJM010000001">
    <property type="protein sequence ID" value="MBB5720724.1"/>
    <property type="molecule type" value="Genomic_DNA"/>
</dbReference>